<proteinExistence type="predicted"/>
<dbReference type="EMBL" id="JABBWD010000012">
    <property type="protein sequence ID" value="KAG1779293.1"/>
    <property type="molecule type" value="Genomic_DNA"/>
</dbReference>
<evidence type="ECO:0000313" key="2">
    <source>
        <dbReference type="Proteomes" id="UP000714275"/>
    </source>
</evidence>
<comment type="caution">
    <text evidence="1">The sequence shown here is derived from an EMBL/GenBank/DDBJ whole genome shotgun (WGS) entry which is preliminary data.</text>
</comment>
<name>A0A9P6ZZL7_9AGAM</name>
<protein>
    <submittedName>
        <fullName evidence="1">Uncharacterized protein</fullName>
    </submittedName>
</protein>
<sequence length="75" mass="8468">MHEMMARASTRKTTRVDDNARVLIGLFDLSMIVPYSEGKWVFVDGGDLAQMPRGHPGWPSVLHCIRSNTSPRVRD</sequence>
<keyword evidence="2" id="KW-1185">Reference proteome</keyword>
<gene>
    <name evidence="1" type="ORF">EV702DRAFT_95343</name>
</gene>
<reference evidence="1" key="1">
    <citation type="journal article" date="2020" name="New Phytol.">
        <title>Comparative genomics reveals dynamic genome evolution in host specialist ectomycorrhizal fungi.</title>
        <authorList>
            <person name="Lofgren L.A."/>
            <person name="Nguyen N.H."/>
            <person name="Vilgalys R."/>
            <person name="Ruytinx J."/>
            <person name="Liao H.L."/>
            <person name="Branco S."/>
            <person name="Kuo A."/>
            <person name="LaButti K."/>
            <person name="Lipzen A."/>
            <person name="Andreopoulos W."/>
            <person name="Pangilinan J."/>
            <person name="Riley R."/>
            <person name="Hundley H."/>
            <person name="Na H."/>
            <person name="Barry K."/>
            <person name="Grigoriev I.V."/>
            <person name="Stajich J.E."/>
            <person name="Kennedy P.G."/>
        </authorList>
    </citation>
    <scope>NUCLEOTIDE SEQUENCE</scope>
    <source>
        <strain evidence="1">DOB743</strain>
    </source>
</reference>
<accession>A0A9P6ZZL7</accession>
<organism evidence="1 2">
    <name type="scientific">Suillus placidus</name>
    <dbReference type="NCBI Taxonomy" id="48579"/>
    <lineage>
        <taxon>Eukaryota</taxon>
        <taxon>Fungi</taxon>
        <taxon>Dikarya</taxon>
        <taxon>Basidiomycota</taxon>
        <taxon>Agaricomycotina</taxon>
        <taxon>Agaricomycetes</taxon>
        <taxon>Agaricomycetidae</taxon>
        <taxon>Boletales</taxon>
        <taxon>Suillineae</taxon>
        <taxon>Suillaceae</taxon>
        <taxon>Suillus</taxon>
    </lineage>
</organism>
<dbReference type="Proteomes" id="UP000714275">
    <property type="component" value="Unassembled WGS sequence"/>
</dbReference>
<dbReference type="AlphaFoldDB" id="A0A9P6ZZL7"/>
<evidence type="ECO:0000313" key="1">
    <source>
        <dbReference type="EMBL" id="KAG1779293.1"/>
    </source>
</evidence>
<dbReference type="OrthoDB" id="3787959at2759"/>